<sequence>MQPQGQAMFQEPPPPAYPAEEAEDYGRYLWACFRTPSPINPLPDHVPNPGRTHFENAQTQIRALILEQALRHPGNASPIWVNSPVCEAPLVLHTAGPVRIGTPANLAAYPDEDNNSDSSDYRGNEPVPEREDDDPLNAHGGDYEWPELGAIDRVILGPYRSQAWELRWLDIEQQSPFLTPDERVPMGYYLAITKIERSAPPPLGTRYQMLIPELRPNNANWSTTYSHWPLQRETVLTWMAPPESFDTFNYDEGTFGGYATELPRDYGGYTPAPHQSFYTAPFPLPDSPNWEYQHPVPHQTHPCRIQRYRPPQYGTTPFAGQDPLDPDDQQAGGSNDPPQPTREEKLEKARLQSMINQNEYNLLKAQLEAAQDKMMGHNMIWDLNQPPNDNKGKKPERGRPFVPNYRRPLHEREDQFSVPRPLPGKGRPNPMPQPIGQAPPDAAYLGIKPILMQPPKPFKGVHDDIKRFIGDCITYFEAFAAYFLLDSQTIPFAASYFERPAKEWWVYKHPEFWANDDDDPISARFRYPTWPEFVAILTAQFRDPAVEIVHERKMFEFFYELEKEAKLAGHRNDKGERGTLIAAVRRGLLESYTSMIANIGRDIPQTYSEWKTCVLVMYDERQKNYAFDQHLNHRDNQQPFKGPATTTTNNNKAGGATSSSPAKLMSSTAPSGDHDAGGRWLACPGTTFGGVGAPMDIGRGHVNDGGRLWPPPEPVVTAEQTLSFSDVVPTDKAGSEGSSMLNVSIPVLITKRMKVCNIIAFIHYKKYIPGIPHFFSYGFYVPEQHIPASEFQTMRELGVRPLMHLHFIVGLLGGADDWEQCACNSDGTLKQASEIEWFNDPDNDVPTTGPSGSVGHELHGCGLCNKSNAKFSAYIAAEKLNEEGNPAALPKPHKH</sequence>
<feature type="region of interest" description="Disordered" evidence="1">
    <location>
        <begin position="633"/>
        <end position="675"/>
    </location>
</feature>
<evidence type="ECO:0000313" key="2">
    <source>
        <dbReference type="EMBL" id="SJK97314.1"/>
    </source>
</evidence>
<keyword evidence="3" id="KW-1185">Reference proteome</keyword>
<feature type="compositionally biased region" description="Low complexity" evidence="1">
    <location>
        <begin position="641"/>
        <end position="657"/>
    </location>
</feature>
<accession>A0A284QLH7</accession>
<proteinExistence type="predicted"/>
<dbReference type="AlphaFoldDB" id="A0A284QLH7"/>
<reference evidence="3" key="1">
    <citation type="journal article" date="2017" name="Nat. Ecol. Evol.">
        <title>Genome expansion and lineage-specific genetic innovations in the forest pathogenic fungi Armillaria.</title>
        <authorList>
            <person name="Sipos G."/>
            <person name="Prasanna A.N."/>
            <person name="Walter M.C."/>
            <person name="O'Connor E."/>
            <person name="Balint B."/>
            <person name="Krizsan K."/>
            <person name="Kiss B."/>
            <person name="Hess J."/>
            <person name="Varga T."/>
            <person name="Slot J."/>
            <person name="Riley R."/>
            <person name="Boka B."/>
            <person name="Rigling D."/>
            <person name="Barry K."/>
            <person name="Lee J."/>
            <person name="Mihaltcheva S."/>
            <person name="LaButti K."/>
            <person name="Lipzen A."/>
            <person name="Waldron R."/>
            <person name="Moloney N.M."/>
            <person name="Sperisen C."/>
            <person name="Kredics L."/>
            <person name="Vagvoelgyi C."/>
            <person name="Patrignani A."/>
            <person name="Fitzpatrick D."/>
            <person name="Nagy I."/>
            <person name="Doyle S."/>
            <person name="Anderson J.B."/>
            <person name="Grigoriev I.V."/>
            <person name="Gueldener U."/>
            <person name="Muensterkoetter M."/>
            <person name="Nagy L.G."/>
        </authorList>
    </citation>
    <scope>NUCLEOTIDE SEQUENCE [LARGE SCALE GENOMIC DNA]</scope>
    <source>
        <strain evidence="3">C18/9</strain>
    </source>
</reference>
<evidence type="ECO:0000313" key="3">
    <source>
        <dbReference type="Proteomes" id="UP000219338"/>
    </source>
</evidence>
<feature type="compositionally biased region" description="Polar residues" evidence="1">
    <location>
        <begin position="658"/>
        <end position="670"/>
    </location>
</feature>
<protein>
    <submittedName>
        <fullName evidence="2">Uncharacterized protein</fullName>
    </submittedName>
</protein>
<feature type="compositionally biased region" description="Basic and acidic residues" evidence="1">
    <location>
        <begin position="390"/>
        <end position="399"/>
    </location>
</feature>
<feature type="region of interest" description="Disordered" evidence="1">
    <location>
        <begin position="292"/>
        <end position="346"/>
    </location>
</feature>
<dbReference type="Proteomes" id="UP000219338">
    <property type="component" value="Unassembled WGS sequence"/>
</dbReference>
<evidence type="ECO:0000256" key="1">
    <source>
        <dbReference type="SAM" id="MobiDB-lite"/>
    </source>
</evidence>
<feature type="region of interest" description="Disordered" evidence="1">
    <location>
        <begin position="103"/>
        <end position="143"/>
    </location>
</feature>
<feature type="compositionally biased region" description="Basic and acidic residues" evidence="1">
    <location>
        <begin position="119"/>
        <end position="129"/>
    </location>
</feature>
<organism evidence="2 3">
    <name type="scientific">Armillaria ostoyae</name>
    <name type="common">Armillaria root rot fungus</name>
    <dbReference type="NCBI Taxonomy" id="47428"/>
    <lineage>
        <taxon>Eukaryota</taxon>
        <taxon>Fungi</taxon>
        <taxon>Dikarya</taxon>
        <taxon>Basidiomycota</taxon>
        <taxon>Agaricomycotina</taxon>
        <taxon>Agaricomycetes</taxon>
        <taxon>Agaricomycetidae</taxon>
        <taxon>Agaricales</taxon>
        <taxon>Marasmiineae</taxon>
        <taxon>Physalacriaceae</taxon>
        <taxon>Armillaria</taxon>
    </lineage>
</organism>
<feature type="region of interest" description="Disordered" evidence="1">
    <location>
        <begin position="1"/>
        <end position="20"/>
    </location>
</feature>
<gene>
    <name evidence="2" type="ORF">ARMOST_00566</name>
</gene>
<feature type="region of interest" description="Disordered" evidence="1">
    <location>
        <begin position="382"/>
        <end position="429"/>
    </location>
</feature>
<dbReference type="OrthoDB" id="3205788at2759"/>
<dbReference type="EMBL" id="FUEG01000001">
    <property type="protein sequence ID" value="SJK97314.1"/>
    <property type="molecule type" value="Genomic_DNA"/>
</dbReference>
<name>A0A284QLH7_ARMOS</name>
<dbReference type="STRING" id="47428.A0A284QLH7"/>